<dbReference type="InterPro" id="IPR004879">
    <property type="entry name" value="Ssp411-like_TRX"/>
</dbReference>
<dbReference type="PIRSF" id="PIRSF006402">
    <property type="entry name" value="UCP006402_thioredoxin"/>
    <property type="match status" value="1"/>
</dbReference>
<evidence type="ECO:0000313" key="3">
    <source>
        <dbReference type="Proteomes" id="UP000321523"/>
    </source>
</evidence>
<dbReference type="InterPro" id="IPR036249">
    <property type="entry name" value="Thioredoxin-like_sf"/>
</dbReference>
<organism evidence="2 3">
    <name type="scientific">Skermanella aerolata</name>
    <dbReference type="NCBI Taxonomy" id="393310"/>
    <lineage>
        <taxon>Bacteria</taxon>
        <taxon>Pseudomonadati</taxon>
        <taxon>Pseudomonadota</taxon>
        <taxon>Alphaproteobacteria</taxon>
        <taxon>Rhodospirillales</taxon>
        <taxon>Azospirillaceae</taxon>
        <taxon>Skermanella</taxon>
    </lineage>
</organism>
<dbReference type="Gene3D" id="3.40.30.10">
    <property type="entry name" value="Glutaredoxin"/>
    <property type="match status" value="1"/>
</dbReference>
<dbReference type="RefSeq" id="WP_044428381.1">
    <property type="nucleotide sequence ID" value="NZ_BJYZ01000009.1"/>
</dbReference>
<gene>
    <name evidence="2" type="ORF">SAE02_23220</name>
</gene>
<comment type="caution">
    <text evidence="2">The sequence shown here is derived from an EMBL/GenBank/DDBJ whole genome shotgun (WGS) entry which is preliminary data.</text>
</comment>
<protein>
    <submittedName>
        <fullName evidence="2">Thioredoxin domain-containing protein</fullName>
    </submittedName>
</protein>
<dbReference type="GO" id="GO:0005975">
    <property type="term" value="P:carbohydrate metabolic process"/>
    <property type="evidence" value="ECO:0007669"/>
    <property type="project" value="InterPro"/>
</dbReference>
<dbReference type="PANTHER" id="PTHR42899:SF1">
    <property type="entry name" value="SPERMATOGENESIS-ASSOCIATED PROTEIN 20"/>
    <property type="match status" value="1"/>
</dbReference>
<dbReference type="EMBL" id="BJYZ01000009">
    <property type="protein sequence ID" value="GEO38174.1"/>
    <property type="molecule type" value="Genomic_DNA"/>
</dbReference>
<proteinExistence type="predicted"/>
<dbReference type="PANTHER" id="PTHR42899">
    <property type="entry name" value="SPERMATOGENESIS-ASSOCIATED PROTEIN 20"/>
    <property type="match status" value="1"/>
</dbReference>
<dbReference type="Pfam" id="PF03190">
    <property type="entry name" value="Thioredox_DsbH"/>
    <property type="match status" value="1"/>
</dbReference>
<dbReference type="InterPro" id="IPR008928">
    <property type="entry name" value="6-hairpin_glycosidase_sf"/>
</dbReference>
<evidence type="ECO:0000259" key="1">
    <source>
        <dbReference type="Pfam" id="PF03190"/>
    </source>
</evidence>
<feature type="domain" description="Spermatogenesis-associated protein 20-like TRX" evidence="1">
    <location>
        <begin position="4"/>
        <end position="164"/>
    </location>
</feature>
<dbReference type="InterPro" id="IPR012341">
    <property type="entry name" value="6hp_glycosidase-like_sf"/>
</dbReference>
<name>A0A512DNW2_9PROT</name>
<accession>A0A512DNW2</accession>
<dbReference type="SUPFAM" id="SSF48208">
    <property type="entry name" value="Six-hairpin glycosidases"/>
    <property type="match status" value="1"/>
</dbReference>
<dbReference type="InterPro" id="IPR024705">
    <property type="entry name" value="Ssp411"/>
</dbReference>
<dbReference type="Gene3D" id="1.50.10.10">
    <property type="match status" value="1"/>
</dbReference>
<dbReference type="AlphaFoldDB" id="A0A512DNW2"/>
<dbReference type="OrthoDB" id="9762614at2"/>
<keyword evidence="3" id="KW-1185">Reference proteome</keyword>
<dbReference type="SUPFAM" id="SSF52833">
    <property type="entry name" value="Thioredoxin-like"/>
    <property type="match status" value="1"/>
</dbReference>
<sequence length="678" mass="75629">MSANLLAHETSPYLLQHKDNPVHWMPWGEAAFERARSEGKPILLSVGYAACHWCHVMAHESFENPEIAAVMNDLFVSIKVDREERPDLDTIYQSALALLGQHGGWPLTMFLTPEGEPFWGGTYFPPTTRYGRPGFTEVLRGVSSTFHQEPDKVSRNVTALGESLAKLAENQSGGAILPGIFDQVAERLVREVDPFHGGIGSAPKFPQTSLFTLLWHAWKRTERMPFKTAVTNTLTQMCQGGIYDHLGGGFARYSTDDKWLAPHFEKMLYDNAQLIDLMTLVWQETGDKLFEARIRETVEWVLREMRALGADGKPVAGFASTLDADSEGEEGRFYVWSEQEIDSVLGPDAATFKFVYDVTKHGNWEESNILNRSANLELGDEDQEAGLARLRSILWQVRERRIHPGWDDKVLADWNGLMIAALARSGFAFREQPWIDAAVQAFDFVADTMSKDGRLHHTWRHGTLKNPASLDDYANMARAALALYEVTGENRFLDRTREWVAILDRHYWDADKDGYFFTADDAERLIVRTKTAHDNAVPAGNGTMVGVLARLFHLTGEEDWRQRAEALVQAFSGELSRNFFPLSTLLNNTELLYSAIQLVVVGEPDAADTEAMLDAVRHTSAPNIVMTILGPDAKLPDGHPASGKGMAGGKATAYVCVNMTCSAPITDAGDLKINLTRR</sequence>
<evidence type="ECO:0000313" key="2">
    <source>
        <dbReference type="EMBL" id="GEO38174.1"/>
    </source>
</evidence>
<dbReference type="Proteomes" id="UP000321523">
    <property type="component" value="Unassembled WGS sequence"/>
</dbReference>
<reference evidence="2 3" key="1">
    <citation type="submission" date="2019-07" db="EMBL/GenBank/DDBJ databases">
        <title>Whole genome shotgun sequence of Skermanella aerolata NBRC 106429.</title>
        <authorList>
            <person name="Hosoyama A."/>
            <person name="Uohara A."/>
            <person name="Ohji S."/>
            <person name="Ichikawa N."/>
        </authorList>
    </citation>
    <scope>NUCLEOTIDE SEQUENCE [LARGE SCALE GENOMIC DNA]</scope>
    <source>
        <strain evidence="2 3">NBRC 106429</strain>
    </source>
</reference>
<dbReference type="CDD" id="cd02955">
    <property type="entry name" value="SSP411"/>
    <property type="match status" value="1"/>
</dbReference>